<dbReference type="Proteomes" id="UP000317199">
    <property type="component" value="Chromosome"/>
</dbReference>
<dbReference type="EMBL" id="CP041242">
    <property type="protein sequence ID" value="QDH71652.1"/>
    <property type="molecule type" value="Genomic_DNA"/>
</dbReference>
<keyword evidence="4" id="KW-1185">Reference proteome</keyword>
<feature type="region of interest" description="Disordered" evidence="1">
    <location>
        <begin position="172"/>
        <end position="192"/>
    </location>
</feature>
<feature type="chain" id="PRO_5021774926" evidence="2">
    <location>
        <begin position="19"/>
        <end position="357"/>
    </location>
</feature>
<name>A0A514BWD3_9GAMM</name>
<evidence type="ECO:0000256" key="2">
    <source>
        <dbReference type="SAM" id="SignalP"/>
    </source>
</evidence>
<dbReference type="KEGG" id="lyj:FKV23_01575"/>
<dbReference type="Pfam" id="PF06674">
    <property type="entry name" value="DUF1176"/>
    <property type="match status" value="1"/>
</dbReference>
<evidence type="ECO:0000313" key="3">
    <source>
        <dbReference type="EMBL" id="QDH71652.1"/>
    </source>
</evidence>
<dbReference type="InterPro" id="IPR009560">
    <property type="entry name" value="DUF1176"/>
</dbReference>
<reference evidence="3 4" key="1">
    <citation type="submission" date="2019-06" db="EMBL/GenBank/DDBJ databases">
        <title>Lysobacter alkalisoli sp. nov. isolated from saline-alkali soil.</title>
        <authorList>
            <person name="Sun J.-Q."/>
            <person name="Xu L."/>
        </authorList>
    </citation>
    <scope>NUCLEOTIDE SEQUENCE [LARGE SCALE GENOMIC DNA]</scope>
    <source>
        <strain evidence="3 4">SJ-36</strain>
    </source>
</reference>
<accession>A0A514BWD3</accession>
<sequence>MPGWIVLALALMSPQALAADTGIGFGHHDWLLACDNTGTCRAAGYQPDSDTLPVSVLLTRRAGPEQPVTAEVQIAEAWDASGESTAQAFPLSLRINGQDLGPVSAGSDDAVSGALTPAQTSALLEALTRDSRIEWTSPGGEVYRLSDRGAAAVLLKMDEAQGRLGTRGALVRRGPRDESRVPPPRPLPVIHMPATDDADIALPPREMAALARELRAQLDADTCMDLPAGHDENGDASEFTVTGLSHGKLLVSTRCWLAAYNAGSVYWVIDAQPPHQPVLVTTNGSGYRRGQIDAGHKGRGLGDCWSSQTWTWNGSEFIASHEQSTGLCKGFPGGAWPLPILVSEVRADAPVALPGDR</sequence>
<evidence type="ECO:0000313" key="4">
    <source>
        <dbReference type="Proteomes" id="UP000317199"/>
    </source>
</evidence>
<evidence type="ECO:0000256" key="1">
    <source>
        <dbReference type="SAM" id="MobiDB-lite"/>
    </source>
</evidence>
<organism evidence="3 4">
    <name type="scientific">Marilutibacter alkalisoli</name>
    <dbReference type="NCBI Taxonomy" id="2591633"/>
    <lineage>
        <taxon>Bacteria</taxon>
        <taxon>Pseudomonadati</taxon>
        <taxon>Pseudomonadota</taxon>
        <taxon>Gammaproteobacteria</taxon>
        <taxon>Lysobacterales</taxon>
        <taxon>Lysobacteraceae</taxon>
        <taxon>Marilutibacter</taxon>
    </lineage>
</organism>
<proteinExistence type="predicted"/>
<feature type="signal peptide" evidence="2">
    <location>
        <begin position="1"/>
        <end position="18"/>
    </location>
</feature>
<keyword evidence="2" id="KW-0732">Signal</keyword>
<dbReference type="OrthoDB" id="6183301at2"/>
<gene>
    <name evidence="3" type="ORF">FKV23_01575</name>
</gene>
<dbReference type="AlphaFoldDB" id="A0A514BWD3"/>
<protein>
    <submittedName>
        <fullName evidence="3">DUF1176 domain-containing protein</fullName>
    </submittedName>
</protein>